<sequence length="166" mass="19217">MEIKAYEQMAMGLRTRALQVSMSLGAGNAEAEDVAQEVMLRLWQMRNELHENGNLTNLAGIMARNMTIDRKRRTRTVPLDDKERNITATSATPAERIEADEEELWLMRKLEQLPPTQHAILRMRQDEQMSHEDIARRLGITVSSVSTLLSRARHSLLEEIRRRNKR</sequence>
<comment type="caution">
    <text evidence="8">The sequence shown here is derived from an EMBL/GenBank/DDBJ whole genome shotgun (WGS) entry which is preliminary data.</text>
</comment>
<dbReference type="SUPFAM" id="SSF88659">
    <property type="entry name" value="Sigma3 and sigma4 domains of RNA polymerase sigma factors"/>
    <property type="match status" value="1"/>
</dbReference>
<dbReference type="Proteomes" id="UP000278983">
    <property type="component" value="Unassembled WGS sequence"/>
</dbReference>
<dbReference type="GO" id="GO:0003677">
    <property type="term" value="F:DNA binding"/>
    <property type="evidence" value="ECO:0007669"/>
    <property type="project" value="UniProtKB-KW"/>
</dbReference>
<dbReference type="OrthoDB" id="1072074at2"/>
<keyword evidence="4" id="KW-0238">DNA-binding</keyword>
<dbReference type="CDD" id="cd06171">
    <property type="entry name" value="Sigma70_r4"/>
    <property type="match status" value="1"/>
</dbReference>
<evidence type="ECO:0000313" key="9">
    <source>
        <dbReference type="Proteomes" id="UP000278983"/>
    </source>
</evidence>
<evidence type="ECO:0000256" key="1">
    <source>
        <dbReference type="ARBA" id="ARBA00010641"/>
    </source>
</evidence>
<evidence type="ECO:0000256" key="4">
    <source>
        <dbReference type="ARBA" id="ARBA00023125"/>
    </source>
</evidence>
<evidence type="ECO:0000259" key="6">
    <source>
        <dbReference type="Pfam" id="PF04542"/>
    </source>
</evidence>
<dbReference type="NCBIfam" id="TIGR02937">
    <property type="entry name" value="sigma70-ECF"/>
    <property type="match status" value="1"/>
</dbReference>
<keyword evidence="2" id="KW-0805">Transcription regulation</keyword>
<dbReference type="Pfam" id="PF08281">
    <property type="entry name" value="Sigma70_r4_2"/>
    <property type="match status" value="1"/>
</dbReference>
<dbReference type="InterPro" id="IPR013324">
    <property type="entry name" value="RNA_pol_sigma_r3/r4-like"/>
</dbReference>
<protein>
    <submittedName>
        <fullName evidence="8">Sigma-70 family RNA polymerase sigma factor</fullName>
    </submittedName>
</protein>
<organism evidence="8 9">
    <name type="scientific">Prevotella koreensis</name>
    <dbReference type="NCBI Taxonomy" id="2490854"/>
    <lineage>
        <taxon>Bacteria</taxon>
        <taxon>Pseudomonadati</taxon>
        <taxon>Bacteroidota</taxon>
        <taxon>Bacteroidia</taxon>
        <taxon>Bacteroidales</taxon>
        <taxon>Prevotellaceae</taxon>
        <taxon>Prevotella</taxon>
    </lineage>
</organism>
<evidence type="ECO:0000259" key="7">
    <source>
        <dbReference type="Pfam" id="PF08281"/>
    </source>
</evidence>
<keyword evidence="3" id="KW-0731">Sigma factor</keyword>
<dbReference type="EMBL" id="RYYU01000001">
    <property type="protein sequence ID" value="RUL59459.1"/>
    <property type="molecule type" value="Genomic_DNA"/>
</dbReference>
<proteinExistence type="inferred from homology"/>
<accession>A0A3S0PCH1</accession>
<dbReference type="GO" id="GO:0016987">
    <property type="term" value="F:sigma factor activity"/>
    <property type="evidence" value="ECO:0007669"/>
    <property type="project" value="UniProtKB-KW"/>
</dbReference>
<dbReference type="InterPro" id="IPR036388">
    <property type="entry name" value="WH-like_DNA-bd_sf"/>
</dbReference>
<name>A0A3S0PCH1_9BACT</name>
<feature type="domain" description="RNA polymerase sigma-70 region 2" evidence="6">
    <location>
        <begin position="19"/>
        <end position="75"/>
    </location>
</feature>
<dbReference type="PANTHER" id="PTHR43133">
    <property type="entry name" value="RNA POLYMERASE ECF-TYPE SIGMA FACTO"/>
    <property type="match status" value="1"/>
</dbReference>
<dbReference type="RefSeq" id="WP_126678617.1">
    <property type="nucleotide sequence ID" value="NZ_RYYU01000001.1"/>
</dbReference>
<dbReference type="Gene3D" id="1.10.10.10">
    <property type="entry name" value="Winged helix-like DNA-binding domain superfamily/Winged helix DNA-binding domain"/>
    <property type="match status" value="1"/>
</dbReference>
<dbReference type="InterPro" id="IPR013249">
    <property type="entry name" value="RNA_pol_sigma70_r4_t2"/>
</dbReference>
<evidence type="ECO:0000256" key="3">
    <source>
        <dbReference type="ARBA" id="ARBA00023082"/>
    </source>
</evidence>
<comment type="similarity">
    <text evidence="1">Belongs to the sigma-70 factor family. ECF subfamily.</text>
</comment>
<keyword evidence="5" id="KW-0804">Transcription</keyword>
<feature type="domain" description="RNA polymerase sigma factor 70 region 4 type 2" evidence="7">
    <location>
        <begin position="105"/>
        <end position="153"/>
    </location>
</feature>
<dbReference type="InterPro" id="IPR007627">
    <property type="entry name" value="RNA_pol_sigma70_r2"/>
</dbReference>
<dbReference type="Pfam" id="PF04542">
    <property type="entry name" value="Sigma70_r2"/>
    <property type="match status" value="1"/>
</dbReference>
<dbReference type="Gene3D" id="1.10.1740.10">
    <property type="match status" value="1"/>
</dbReference>
<evidence type="ECO:0000256" key="2">
    <source>
        <dbReference type="ARBA" id="ARBA00023015"/>
    </source>
</evidence>
<reference evidence="8 9" key="1">
    <citation type="submission" date="2018-12" db="EMBL/GenBank/DDBJ databases">
        <title>Genome sequencing of Prevotella sp. KCOM 3155 (= JS262).</title>
        <authorList>
            <person name="Kook J.-K."/>
            <person name="Park S.-N."/>
            <person name="Lim Y.K."/>
        </authorList>
    </citation>
    <scope>NUCLEOTIDE SEQUENCE [LARGE SCALE GENOMIC DNA]</scope>
    <source>
        <strain evidence="8 9">KCOM 3155</strain>
    </source>
</reference>
<evidence type="ECO:0000256" key="5">
    <source>
        <dbReference type="ARBA" id="ARBA00023163"/>
    </source>
</evidence>
<dbReference type="InterPro" id="IPR039425">
    <property type="entry name" value="RNA_pol_sigma-70-like"/>
</dbReference>
<dbReference type="InterPro" id="IPR014284">
    <property type="entry name" value="RNA_pol_sigma-70_dom"/>
</dbReference>
<evidence type="ECO:0000313" key="8">
    <source>
        <dbReference type="EMBL" id="RUL59459.1"/>
    </source>
</evidence>
<dbReference type="SUPFAM" id="SSF88946">
    <property type="entry name" value="Sigma2 domain of RNA polymerase sigma factors"/>
    <property type="match status" value="1"/>
</dbReference>
<dbReference type="InterPro" id="IPR013325">
    <property type="entry name" value="RNA_pol_sigma_r2"/>
</dbReference>
<dbReference type="GO" id="GO:0006352">
    <property type="term" value="P:DNA-templated transcription initiation"/>
    <property type="evidence" value="ECO:0007669"/>
    <property type="project" value="InterPro"/>
</dbReference>
<dbReference type="PANTHER" id="PTHR43133:SF8">
    <property type="entry name" value="RNA POLYMERASE SIGMA FACTOR HI_1459-RELATED"/>
    <property type="match status" value="1"/>
</dbReference>
<gene>
    <name evidence="8" type="ORF">EHV08_06600</name>
</gene>
<dbReference type="AlphaFoldDB" id="A0A3S0PCH1"/>
<keyword evidence="9" id="KW-1185">Reference proteome</keyword>